<dbReference type="GO" id="GO:0051539">
    <property type="term" value="F:4 iron, 4 sulfur cluster binding"/>
    <property type="evidence" value="ECO:0007669"/>
    <property type="project" value="UniProtKB-KW"/>
</dbReference>
<comment type="similarity">
    <text evidence="1">Belongs to the complex I 51 kDa subunit family.</text>
</comment>
<dbReference type="AlphaFoldDB" id="A0A0S7WGJ1"/>
<sequence length="602" mass="65432">MATCGLATGAQEVYDQLDESIRAHGLDATLAKTGCLGFCQMEPLVDVCAPGLPRLTYCEMTRQKARHLIEELSKGRIVEEYVLCKFENELLLDEVVKEYGSSGNLTEIPFYEGLPFFAKQKKIALRNCGFISPDSIEEYVGRGGYRSSWKVLTGLSPDEIIEEIKRSGLRGRGGAGFPTGRKWELTREATGDTKYIICNADEGDPGAYMDRSILEGDPHSVLEGMVIGAYAIGASKGFIYVRSEYPLAIDRLRQALSLARTHGVLGEDVMGTGFDFDIEIREGSGAFVCGEETSLIHSIEGISPEPRQRPPFPAQSGLWGRATNINNVETWANVPAIMTKGSDWYSRIGSEGSKGTKVFSLVGKVVNTGLVEVPMGITLREIIYDIGGGIPEGKRLKAIQTGGPSGGCIPAHLIDLPVDYESLTEAGSMMGSGGMVVMDEDTCVVDIAKYFLTFTNDESCGKCTSCREGSRAMLKILTRISKGKGEKGDIHFLQELGEAVKDASQCGLGQTLPNPVLSTLQYFREEYEAHIEQRKCPAKVCRELVHYSIVVERCTGCMACAKACPVGAISGEKKEPHALDESKCIKCGACYDVCKFEAIAKE</sequence>
<evidence type="ECO:0000256" key="5">
    <source>
        <dbReference type="ARBA" id="ARBA00023014"/>
    </source>
</evidence>
<dbReference type="InterPro" id="IPR011538">
    <property type="entry name" value="Nuo51_FMN-bd"/>
</dbReference>
<dbReference type="InterPro" id="IPR017900">
    <property type="entry name" value="4Fe4S_Fe_S_CS"/>
</dbReference>
<name>A0A0S7WGJ1_UNCT6</name>
<organism evidence="7 8">
    <name type="scientific">candidate division TA06 bacterium DG_26</name>
    <dbReference type="NCBI Taxonomy" id="1703771"/>
    <lineage>
        <taxon>Bacteria</taxon>
        <taxon>Bacteria division TA06</taxon>
    </lineage>
</organism>
<dbReference type="InterPro" id="IPR019575">
    <property type="entry name" value="Nuop51_4Fe4S-bd"/>
</dbReference>
<protein>
    <submittedName>
        <fullName evidence="7">NADH dehydrogenase</fullName>
    </submittedName>
</protein>
<dbReference type="FunFam" id="1.20.1440.230:FF:000001">
    <property type="entry name" value="Mitochondrial NADH dehydrogenase flavoprotein 1"/>
    <property type="match status" value="1"/>
</dbReference>
<dbReference type="Gene3D" id="3.40.50.11540">
    <property type="entry name" value="NADH-ubiquinone oxidoreductase 51kDa subunit"/>
    <property type="match status" value="1"/>
</dbReference>
<dbReference type="Gene3D" id="6.10.250.1450">
    <property type="match status" value="1"/>
</dbReference>
<dbReference type="CDD" id="cd02980">
    <property type="entry name" value="TRX_Fd_family"/>
    <property type="match status" value="1"/>
</dbReference>
<keyword evidence="5" id="KW-0411">Iron-sulfur</keyword>
<dbReference type="PROSITE" id="PS51379">
    <property type="entry name" value="4FE4S_FER_2"/>
    <property type="match status" value="2"/>
</dbReference>
<reference evidence="7 8" key="1">
    <citation type="journal article" date="2015" name="Microbiome">
        <title>Genomic resolution of linkages in carbon, nitrogen, and sulfur cycling among widespread estuary sediment bacteria.</title>
        <authorList>
            <person name="Baker B.J."/>
            <person name="Lazar C.S."/>
            <person name="Teske A.P."/>
            <person name="Dick G.J."/>
        </authorList>
    </citation>
    <scope>NUCLEOTIDE SEQUENCE [LARGE SCALE GENOMIC DNA]</scope>
    <source>
        <strain evidence="7">DG_26</strain>
    </source>
</reference>
<dbReference type="Pfam" id="PF10531">
    <property type="entry name" value="SLBB"/>
    <property type="match status" value="1"/>
</dbReference>
<dbReference type="Pfam" id="PF10589">
    <property type="entry name" value="NADH_4Fe-4S"/>
    <property type="match status" value="1"/>
</dbReference>
<gene>
    <name evidence="7" type="ORF">AMJ40_05910</name>
</gene>
<dbReference type="FunFam" id="3.40.50.11540:FF:000001">
    <property type="entry name" value="NADH dehydrogenase [ubiquinone] flavoprotein 1, mitochondrial"/>
    <property type="match status" value="1"/>
</dbReference>
<dbReference type="Pfam" id="PF01512">
    <property type="entry name" value="Complex1_51K"/>
    <property type="match status" value="1"/>
</dbReference>
<keyword evidence="2" id="KW-0004">4Fe-4S</keyword>
<dbReference type="PATRIC" id="fig|1703771.3.peg.451"/>
<dbReference type="GO" id="GO:0046872">
    <property type="term" value="F:metal ion binding"/>
    <property type="evidence" value="ECO:0007669"/>
    <property type="project" value="UniProtKB-KW"/>
</dbReference>
<dbReference type="SUPFAM" id="SSF54862">
    <property type="entry name" value="4Fe-4S ferredoxins"/>
    <property type="match status" value="1"/>
</dbReference>
<dbReference type="InterPro" id="IPR036249">
    <property type="entry name" value="Thioredoxin-like_sf"/>
</dbReference>
<feature type="domain" description="4Fe-4S ferredoxin-type" evidence="6">
    <location>
        <begin position="575"/>
        <end position="602"/>
    </location>
</feature>
<feature type="domain" description="4Fe-4S ferredoxin-type" evidence="6">
    <location>
        <begin position="545"/>
        <end position="574"/>
    </location>
</feature>
<dbReference type="Gene3D" id="3.30.70.20">
    <property type="match status" value="1"/>
</dbReference>
<evidence type="ECO:0000256" key="2">
    <source>
        <dbReference type="ARBA" id="ARBA00022485"/>
    </source>
</evidence>
<dbReference type="PANTHER" id="PTHR43578">
    <property type="entry name" value="NADH-QUINONE OXIDOREDUCTASE SUBUNIT F"/>
    <property type="match status" value="1"/>
</dbReference>
<evidence type="ECO:0000256" key="1">
    <source>
        <dbReference type="ARBA" id="ARBA00007523"/>
    </source>
</evidence>
<keyword evidence="4" id="KW-0408">Iron</keyword>
<dbReference type="SUPFAM" id="SSF140490">
    <property type="entry name" value="Nqo1C-terminal domain-like"/>
    <property type="match status" value="1"/>
</dbReference>
<dbReference type="SUPFAM" id="SSF142984">
    <property type="entry name" value="Nqo1 middle domain-like"/>
    <property type="match status" value="1"/>
</dbReference>
<evidence type="ECO:0000313" key="8">
    <source>
        <dbReference type="Proteomes" id="UP000051124"/>
    </source>
</evidence>
<dbReference type="Gene3D" id="3.40.30.10">
    <property type="entry name" value="Glutaredoxin"/>
    <property type="match status" value="1"/>
</dbReference>
<dbReference type="InterPro" id="IPR037225">
    <property type="entry name" value="Nuo51_FMN-bd_sf"/>
</dbReference>
<dbReference type="SUPFAM" id="SSF52833">
    <property type="entry name" value="Thioredoxin-like"/>
    <property type="match status" value="1"/>
</dbReference>
<comment type="caution">
    <text evidence="7">The sequence shown here is derived from an EMBL/GenBank/DDBJ whole genome shotgun (WGS) entry which is preliminary data.</text>
</comment>
<dbReference type="InterPro" id="IPR019554">
    <property type="entry name" value="Soluble_ligand-bd"/>
</dbReference>
<evidence type="ECO:0000256" key="3">
    <source>
        <dbReference type="ARBA" id="ARBA00022723"/>
    </source>
</evidence>
<dbReference type="EMBL" id="LIZT01000067">
    <property type="protein sequence ID" value="KPJ49254.1"/>
    <property type="molecule type" value="Genomic_DNA"/>
</dbReference>
<dbReference type="Pfam" id="PF12838">
    <property type="entry name" value="Fer4_7"/>
    <property type="match status" value="1"/>
</dbReference>
<keyword evidence="3" id="KW-0479">Metal-binding</keyword>
<dbReference type="Gene3D" id="3.10.20.600">
    <property type="match status" value="1"/>
</dbReference>
<proteinExistence type="inferred from homology"/>
<dbReference type="InterPro" id="IPR017896">
    <property type="entry name" value="4Fe4S_Fe-S-bd"/>
</dbReference>
<accession>A0A0S7WGJ1</accession>
<dbReference type="PROSITE" id="PS00198">
    <property type="entry name" value="4FE4S_FER_1"/>
    <property type="match status" value="1"/>
</dbReference>
<dbReference type="SUPFAM" id="SSF142019">
    <property type="entry name" value="Nqo1 FMN-binding domain-like"/>
    <property type="match status" value="1"/>
</dbReference>
<evidence type="ECO:0000259" key="6">
    <source>
        <dbReference type="PROSITE" id="PS51379"/>
    </source>
</evidence>
<dbReference type="Proteomes" id="UP000051124">
    <property type="component" value="Unassembled WGS sequence"/>
</dbReference>
<evidence type="ECO:0000313" key="7">
    <source>
        <dbReference type="EMBL" id="KPJ49254.1"/>
    </source>
</evidence>
<dbReference type="InterPro" id="IPR037207">
    <property type="entry name" value="Nuop51_4Fe4S-bd_sf"/>
</dbReference>
<dbReference type="PANTHER" id="PTHR43578:SF3">
    <property type="entry name" value="NADH-QUINONE OXIDOREDUCTASE SUBUNIT F"/>
    <property type="match status" value="1"/>
</dbReference>
<dbReference type="Gene3D" id="1.20.1440.230">
    <property type="entry name" value="NADH-ubiquinone oxidoreductase 51kDa subunit, iron-sulphur binding domain"/>
    <property type="match status" value="1"/>
</dbReference>
<dbReference type="SMART" id="SM00928">
    <property type="entry name" value="NADH_4Fe-4S"/>
    <property type="match status" value="1"/>
</dbReference>
<evidence type="ECO:0000256" key="4">
    <source>
        <dbReference type="ARBA" id="ARBA00023004"/>
    </source>
</evidence>